<comment type="caution">
    <text evidence="1">The sequence shown here is derived from an EMBL/GenBank/DDBJ whole genome shotgun (WGS) entry which is preliminary data.</text>
</comment>
<dbReference type="Proteomes" id="UP000238479">
    <property type="component" value="Chromosome 6"/>
</dbReference>
<sequence>MIEEMDLTNCWRLCQNLAQMANKEDDEVDADLFSRLLSSQQFKFIITFPVPRSEVPKWFSCQMDSKGHQRFEFCIETLANFKWENTGLALCVAVDKKLQDTSADTSLPFYFDVYIHINKEEVSPIETQSVGSAESDHVWLQYVPFLEMWEVDMRPLPPFKCRVIINQWKNSGACLKSCGIHLVMPPNEDVCMKLIRAENLTDVEDSFYYEDGWDNYRPEQRTFVIFDVQTNSYSYYNAA</sequence>
<proteinExistence type="predicted"/>
<accession>A0A2P6PNI7</accession>
<reference evidence="1 2" key="1">
    <citation type="journal article" date="2018" name="Nat. Genet.">
        <title>The Rosa genome provides new insights in the design of modern roses.</title>
        <authorList>
            <person name="Bendahmane M."/>
        </authorList>
    </citation>
    <scope>NUCLEOTIDE SEQUENCE [LARGE SCALE GENOMIC DNA]</scope>
    <source>
        <strain evidence="2">cv. Old Blush</strain>
    </source>
</reference>
<organism evidence="1 2">
    <name type="scientific">Rosa chinensis</name>
    <name type="common">China rose</name>
    <dbReference type="NCBI Taxonomy" id="74649"/>
    <lineage>
        <taxon>Eukaryota</taxon>
        <taxon>Viridiplantae</taxon>
        <taxon>Streptophyta</taxon>
        <taxon>Embryophyta</taxon>
        <taxon>Tracheophyta</taxon>
        <taxon>Spermatophyta</taxon>
        <taxon>Magnoliopsida</taxon>
        <taxon>eudicotyledons</taxon>
        <taxon>Gunneridae</taxon>
        <taxon>Pentapetalae</taxon>
        <taxon>rosids</taxon>
        <taxon>fabids</taxon>
        <taxon>Rosales</taxon>
        <taxon>Rosaceae</taxon>
        <taxon>Rosoideae</taxon>
        <taxon>Rosoideae incertae sedis</taxon>
        <taxon>Rosa</taxon>
    </lineage>
</organism>
<keyword evidence="2" id="KW-1185">Reference proteome</keyword>
<dbReference type="Gramene" id="PRQ23472">
    <property type="protein sequence ID" value="PRQ23472"/>
    <property type="gene ID" value="RchiOBHm_Chr6g0261741"/>
</dbReference>
<evidence type="ECO:0000313" key="2">
    <source>
        <dbReference type="Proteomes" id="UP000238479"/>
    </source>
</evidence>
<dbReference type="OMA" id="ECSHEHA"/>
<dbReference type="AlphaFoldDB" id="A0A2P6PNI7"/>
<gene>
    <name evidence="1" type="ORF">RchiOBHm_Chr6g0261741</name>
</gene>
<dbReference type="EMBL" id="PDCK01000044">
    <property type="protein sequence ID" value="PRQ23472.1"/>
    <property type="molecule type" value="Genomic_DNA"/>
</dbReference>
<name>A0A2P6PNI7_ROSCH</name>
<evidence type="ECO:0000313" key="1">
    <source>
        <dbReference type="EMBL" id="PRQ23472.1"/>
    </source>
</evidence>
<protein>
    <submittedName>
        <fullName evidence="1">Uncharacterized protein</fullName>
    </submittedName>
</protein>